<dbReference type="AlphaFoldDB" id="I2FN68"/>
<dbReference type="STRING" id="1128400.I2FN68"/>
<dbReference type="PANTHER" id="PTHR42877">
    <property type="entry name" value="L-ORNITHINE N(5)-MONOOXYGENASE-RELATED"/>
    <property type="match status" value="1"/>
</dbReference>
<evidence type="ECO:0000256" key="7">
    <source>
        <dbReference type="ARBA" id="ARBA00022827"/>
    </source>
</evidence>
<evidence type="ECO:0000256" key="5">
    <source>
        <dbReference type="ARBA" id="ARBA00012881"/>
    </source>
</evidence>
<reference evidence="12 13" key="1">
    <citation type="journal article" date="2012" name="Plant Cell">
        <title>Genome comparison of barley and maize smut fungi reveals targeted loss of RNA silencing components and species-specific presence of transposable elements.</title>
        <authorList>
            <person name="Laurie J.D."/>
            <person name="Ali S."/>
            <person name="Linning R."/>
            <person name="Mannhaupt G."/>
            <person name="Wong P."/>
            <person name="Gueldener U."/>
            <person name="Muensterkoetter M."/>
            <person name="Moore R."/>
            <person name="Kahmann R."/>
            <person name="Bakkeren G."/>
            <person name="Schirawski J."/>
        </authorList>
    </citation>
    <scope>NUCLEOTIDE SEQUENCE [LARGE SCALE GENOMIC DNA]</scope>
    <source>
        <strain evidence="13">Uh4875-4</strain>
    </source>
</reference>
<evidence type="ECO:0000256" key="6">
    <source>
        <dbReference type="ARBA" id="ARBA00022630"/>
    </source>
</evidence>
<keyword evidence="9" id="KW-0560">Oxidoreductase</keyword>
<dbReference type="InterPro" id="IPR051209">
    <property type="entry name" value="FAD-bind_Monooxygenase_sf"/>
</dbReference>
<dbReference type="Proteomes" id="UP000006174">
    <property type="component" value="Unassembled WGS sequence"/>
</dbReference>
<comment type="catalytic activity">
    <reaction evidence="10">
        <text>L-ornithine + NADPH + O2 = N(5)-hydroxy-L-ornithine + NADP(+) + H2O</text>
        <dbReference type="Rhea" id="RHEA:41508"/>
        <dbReference type="ChEBI" id="CHEBI:15377"/>
        <dbReference type="ChEBI" id="CHEBI:15379"/>
        <dbReference type="ChEBI" id="CHEBI:46911"/>
        <dbReference type="ChEBI" id="CHEBI:57783"/>
        <dbReference type="ChEBI" id="CHEBI:58349"/>
        <dbReference type="ChEBI" id="CHEBI:78275"/>
        <dbReference type="EC" id="1.14.13.196"/>
    </reaction>
</comment>
<dbReference type="SUPFAM" id="SSF51905">
    <property type="entry name" value="FAD/NAD(P)-binding domain"/>
    <property type="match status" value="2"/>
</dbReference>
<dbReference type="EMBL" id="CAGI01000133">
    <property type="protein sequence ID" value="CCF48361.1"/>
    <property type="molecule type" value="Genomic_DNA"/>
</dbReference>
<dbReference type="Pfam" id="PF13434">
    <property type="entry name" value="Lys_Orn_oxgnase"/>
    <property type="match status" value="1"/>
</dbReference>
<keyword evidence="8" id="KW-0521">NADP</keyword>
<evidence type="ECO:0000256" key="2">
    <source>
        <dbReference type="ARBA" id="ARBA00004924"/>
    </source>
</evidence>
<comment type="similarity">
    <text evidence="4">Belongs to the FAD-binding monooxygenase family.</text>
</comment>
<dbReference type="GO" id="GO:0004497">
    <property type="term" value="F:monooxygenase activity"/>
    <property type="evidence" value="ECO:0007669"/>
    <property type="project" value="UniProtKB-KW"/>
</dbReference>
<evidence type="ECO:0000256" key="10">
    <source>
        <dbReference type="ARBA" id="ARBA00047598"/>
    </source>
</evidence>
<evidence type="ECO:0000256" key="4">
    <source>
        <dbReference type="ARBA" id="ARBA00010139"/>
    </source>
</evidence>
<accession>I2FN68</accession>
<organism evidence="12 13">
    <name type="scientific">Ustilago hordei</name>
    <name type="common">Barley covered smut fungus</name>
    <dbReference type="NCBI Taxonomy" id="120017"/>
    <lineage>
        <taxon>Eukaryota</taxon>
        <taxon>Fungi</taxon>
        <taxon>Dikarya</taxon>
        <taxon>Basidiomycota</taxon>
        <taxon>Ustilaginomycotina</taxon>
        <taxon>Ustilaginomycetes</taxon>
        <taxon>Ustilaginales</taxon>
        <taxon>Ustilaginaceae</taxon>
        <taxon>Ustilago</taxon>
    </lineage>
</organism>
<comment type="caution">
    <text evidence="12">The sequence shown here is derived from an EMBL/GenBank/DDBJ whole genome shotgun (WGS) entry which is preliminary data.</text>
</comment>
<evidence type="ECO:0000256" key="3">
    <source>
        <dbReference type="ARBA" id="ARBA00007588"/>
    </source>
</evidence>
<evidence type="ECO:0000256" key="8">
    <source>
        <dbReference type="ARBA" id="ARBA00022857"/>
    </source>
</evidence>
<comment type="catalytic activity">
    <reaction evidence="11">
        <text>L-ornithine + NADH + O2 = N(5)-hydroxy-L-ornithine + NAD(+) + H2O</text>
        <dbReference type="Rhea" id="RHEA:41512"/>
        <dbReference type="ChEBI" id="CHEBI:15377"/>
        <dbReference type="ChEBI" id="CHEBI:15379"/>
        <dbReference type="ChEBI" id="CHEBI:46911"/>
        <dbReference type="ChEBI" id="CHEBI:57540"/>
        <dbReference type="ChEBI" id="CHEBI:57945"/>
        <dbReference type="ChEBI" id="CHEBI:78275"/>
        <dbReference type="EC" id="1.14.13.196"/>
    </reaction>
</comment>
<dbReference type="Pfam" id="PF13450">
    <property type="entry name" value="NAD_binding_8"/>
    <property type="match status" value="1"/>
</dbReference>
<evidence type="ECO:0000313" key="13">
    <source>
        <dbReference type="Proteomes" id="UP000006174"/>
    </source>
</evidence>
<dbReference type="EC" id="1.14.13.196" evidence="5"/>
<protein>
    <recommendedName>
        <fullName evidence="5">L-ornithine N(5)-monooxygenase [NAD(P)H]</fullName>
        <ecNumber evidence="5">1.14.13.196</ecNumber>
    </recommendedName>
</protein>
<dbReference type="InterPro" id="IPR025700">
    <property type="entry name" value="Lys/Orn_oxygenase"/>
</dbReference>
<proteinExistence type="inferred from homology"/>
<keyword evidence="13" id="KW-1185">Reference proteome</keyword>
<dbReference type="Gene3D" id="3.50.50.60">
    <property type="entry name" value="FAD/NAD(P)-binding domain"/>
    <property type="match status" value="3"/>
</dbReference>
<dbReference type="eggNOG" id="KOG1399">
    <property type="taxonomic scope" value="Eukaryota"/>
</dbReference>
<keyword evidence="12" id="KW-0503">Monooxygenase</keyword>
<comment type="similarity">
    <text evidence="3">Belongs to the lysine N(6)-hydroxylase/L-ornithine N(5)-oxygenase family.</text>
</comment>
<name>I2FN68_USTHO</name>
<evidence type="ECO:0000256" key="1">
    <source>
        <dbReference type="ARBA" id="ARBA00001974"/>
    </source>
</evidence>
<keyword evidence="6" id="KW-0285">Flavoprotein</keyword>
<dbReference type="HOGENOM" id="CLU_006937_7_0_1"/>
<evidence type="ECO:0000256" key="9">
    <source>
        <dbReference type="ARBA" id="ARBA00023002"/>
    </source>
</evidence>
<keyword evidence="7" id="KW-0274">FAD</keyword>
<dbReference type="InterPro" id="IPR036188">
    <property type="entry name" value="FAD/NAD-bd_sf"/>
</dbReference>
<evidence type="ECO:0000313" key="12">
    <source>
        <dbReference type="EMBL" id="CCF48361.1"/>
    </source>
</evidence>
<sequence>MLDNKACSDPSGKQPSGLRIGIIGGGMSGICMACKLLEALPGSEVTLFELNDQLGGTWYTHRYPGVACDSPSHLYSFWFSPNPGFKSKFASGNENLTYLQAVARKHDLDRFVRYRTEVKAAQWDAKKMVWHTTVRDLAEPVGAEPKEYDFDVLISCAGGQRNPIKPSNIVDHFAGPVYHSSEYPRDLDLASKRVAVVGTGSSSIQIVPALTTFPESQRPSEIHVFQKSPGWVLKLPRGRFSSTVCKAFELLPWLLWLYRAVLLIYYDIFIHWLLRKEDMMRSYALSALTTQINTDSVLENAASEKCSESESGSSEDTICMGKDGKGDIDIAKLVESLSPEWSVGCRRVMVSDTFYPALLKKDVFFHPSQVKCVSSLDKRTLITSQGNGVQVDAVILATGYNYHGWIRPLQITNDVGEELVDVWQTSEVRGRYFGLATSGFPNLFHLFGPASRPGQGALSTIAELQAGEIICCITELGKLPLKSCICVSIEAENRMARTIHEGIVDSPFAQNCGGWYKNRKGFPSTLWPFTAFRFYRLLRSFDRKQTWLVSSPSTCT</sequence>
<dbReference type="OrthoDB" id="66881at2759"/>
<dbReference type="PANTHER" id="PTHR42877:SF4">
    <property type="entry name" value="FAD_NAD(P)-BINDING DOMAIN-CONTAINING PROTEIN-RELATED"/>
    <property type="match status" value="1"/>
</dbReference>
<gene>
    <name evidence="12" type="ORF">UHOR_09022</name>
</gene>
<comment type="pathway">
    <text evidence="2">Siderophore biosynthesis.</text>
</comment>
<dbReference type="OMA" id="WNTGGCT"/>
<comment type="cofactor">
    <cofactor evidence="1">
        <name>FAD</name>
        <dbReference type="ChEBI" id="CHEBI:57692"/>
    </cofactor>
</comment>
<evidence type="ECO:0000256" key="11">
    <source>
        <dbReference type="ARBA" id="ARBA00049248"/>
    </source>
</evidence>